<dbReference type="PANTHER" id="PTHR11037">
    <property type="entry name" value="TRANSCRIPTION FACTOR CP2"/>
    <property type="match status" value="1"/>
</dbReference>
<dbReference type="PROSITE" id="PS51968">
    <property type="entry name" value="GRH_CP2_DB"/>
    <property type="match status" value="1"/>
</dbReference>
<keyword evidence="5" id="KW-1185">Reference proteome</keyword>
<keyword evidence="1" id="KW-0238">DNA-binding</keyword>
<comment type="subcellular location">
    <subcellularLocation>
        <location evidence="1">Nucleus</location>
    </subcellularLocation>
</comment>
<evidence type="ECO:0000313" key="3">
    <source>
        <dbReference type="EMBL" id="ESN92939.1"/>
    </source>
</evidence>
<dbReference type="eggNOG" id="KOG4091">
    <property type="taxonomic scope" value="Eukaryota"/>
</dbReference>
<dbReference type="GO" id="GO:0006357">
    <property type="term" value="P:regulation of transcription by RNA polymerase II"/>
    <property type="evidence" value="ECO:0007669"/>
    <property type="project" value="InterPro"/>
</dbReference>
<feature type="domain" description="Grh/CP2 DB" evidence="2">
    <location>
        <begin position="1"/>
        <end position="227"/>
    </location>
</feature>
<dbReference type="EMBL" id="AMQM01001930">
    <property type="status" value="NOT_ANNOTATED_CDS"/>
    <property type="molecule type" value="Genomic_DNA"/>
</dbReference>
<dbReference type="GO" id="GO:0005634">
    <property type="term" value="C:nucleus"/>
    <property type="evidence" value="ECO:0007669"/>
    <property type="project" value="UniProtKB-SubCell"/>
</dbReference>
<proteinExistence type="predicted"/>
<name>T1FZX8_HELRO</name>
<dbReference type="GeneID" id="20214376"/>
<keyword evidence="1" id="KW-0539">Nucleus</keyword>
<dbReference type="OrthoDB" id="9996779at2759"/>
<dbReference type="InterPro" id="IPR007604">
    <property type="entry name" value="CP2"/>
</dbReference>
<dbReference type="PANTHER" id="PTHR11037:SF21">
    <property type="entry name" value="GEMINI, ISOFORM C"/>
    <property type="match status" value="1"/>
</dbReference>
<dbReference type="KEGG" id="hro:HELRODRAFT_69669"/>
<dbReference type="EnsemblMetazoa" id="HelroT69669">
    <property type="protein sequence ID" value="HelroP69669"/>
    <property type="gene ID" value="HelroG69669"/>
</dbReference>
<reference evidence="5" key="1">
    <citation type="submission" date="2012-12" db="EMBL/GenBank/DDBJ databases">
        <authorList>
            <person name="Hellsten U."/>
            <person name="Grimwood J."/>
            <person name="Chapman J.A."/>
            <person name="Shapiro H."/>
            <person name="Aerts A."/>
            <person name="Otillar R.P."/>
            <person name="Terry A.Y."/>
            <person name="Boore J.L."/>
            <person name="Simakov O."/>
            <person name="Marletaz F."/>
            <person name="Cho S.-J."/>
            <person name="Edsinger-Gonzales E."/>
            <person name="Havlak P."/>
            <person name="Kuo D.-H."/>
            <person name="Larsson T."/>
            <person name="Lv J."/>
            <person name="Arendt D."/>
            <person name="Savage R."/>
            <person name="Osoegawa K."/>
            <person name="de Jong P."/>
            <person name="Lindberg D.R."/>
            <person name="Seaver E.C."/>
            <person name="Weisblat D.A."/>
            <person name="Putnam N.H."/>
            <person name="Grigoriev I.V."/>
            <person name="Rokhsar D.S."/>
        </authorList>
    </citation>
    <scope>NUCLEOTIDE SEQUENCE</scope>
</reference>
<gene>
    <name evidence="4" type="primary">20214376</name>
    <name evidence="3" type="ORF">HELRODRAFT_69669</name>
</gene>
<dbReference type="CTD" id="20214376"/>
<reference evidence="4" key="3">
    <citation type="submission" date="2015-06" db="UniProtKB">
        <authorList>
            <consortium name="EnsemblMetazoa"/>
        </authorList>
    </citation>
    <scope>IDENTIFICATION</scope>
</reference>
<dbReference type="InParanoid" id="T1FZX8"/>
<dbReference type="RefSeq" id="XP_009028853.1">
    <property type="nucleotide sequence ID" value="XM_009030605.1"/>
</dbReference>
<dbReference type="GO" id="GO:0003700">
    <property type="term" value="F:DNA-binding transcription factor activity"/>
    <property type="evidence" value="ECO:0007669"/>
    <property type="project" value="InterPro"/>
</dbReference>
<dbReference type="InterPro" id="IPR040167">
    <property type="entry name" value="TF_CP2-like"/>
</dbReference>
<dbReference type="Proteomes" id="UP000015101">
    <property type="component" value="Unassembled WGS sequence"/>
</dbReference>
<evidence type="ECO:0000259" key="2">
    <source>
        <dbReference type="PROSITE" id="PS51968"/>
    </source>
</evidence>
<accession>T1FZX8</accession>
<protein>
    <recommendedName>
        <fullName evidence="2">Grh/CP2 DB domain-containing protein</fullName>
    </recommendedName>
</protein>
<evidence type="ECO:0000256" key="1">
    <source>
        <dbReference type="PROSITE-ProRule" id="PRU01313"/>
    </source>
</evidence>
<dbReference type="HOGENOM" id="CLU_015127_0_1_1"/>
<dbReference type="EMBL" id="KB097639">
    <property type="protein sequence ID" value="ESN92939.1"/>
    <property type="molecule type" value="Genomic_DNA"/>
</dbReference>
<reference evidence="3 5" key="2">
    <citation type="journal article" date="2013" name="Nature">
        <title>Insights into bilaterian evolution from three spiralian genomes.</title>
        <authorList>
            <person name="Simakov O."/>
            <person name="Marletaz F."/>
            <person name="Cho S.J."/>
            <person name="Edsinger-Gonzales E."/>
            <person name="Havlak P."/>
            <person name="Hellsten U."/>
            <person name="Kuo D.H."/>
            <person name="Larsson T."/>
            <person name="Lv J."/>
            <person name="Arendt D."/>
            <person name="Savage R."/>
            <person name="Osoegawa K."/>
            <person name="de Jong P."/>
            <person name="Grimwood J."/>
            <person name="Chapman J.A."/>
            <person name="Shapiro H."/>
            <person name="Aerts A."/>
            <person name="Otillar R.P."/>
            <person name="Terry A.Y."/>
            <person name="Boore J.L."/>
            <person name="Grigoriev I.V."/>
            <person name="Lindberg D.R."/>
            <person name="Seaver E.C."/>
            <person name="Weisblat D.A."/>
            <person name="Putnam N.H."/>
            <person name="Rokhsar D.S."/>
        </authorList>
    </citation>
    <scope>NUCLEOTIDE SEQUENCE</scope>
</reference>
<evidence type="ECO:0000313" key="5">
    <source>
        <dbReference type="Proteomes" id="UP000015101"/>
    </source>
</evidence>
<evidence type="ECO:0000313" key="4">
    <source>
        <dbReference type="EnsemblMetazoa" id="HelroP69669"/>
    </source>
</evidence>
<sequence length="227" mass="26065">YTLAASTSSATKLSEEPLTCLNQGQSYELKLKKQFSSNDGDAGQDGPKNQTAYLSEIKIMFHQRRLQHTEKEQFAVWLKSRTGLRLIELDVPLTYNIIDIQEPKPRPNEVAVIWSASVEASVSIKINCISTEFTAKKHGGEKGVPFRLQIDTYSIYWDEEKTNRREKDSYKIKELVNKCYCLVKVFKPNGADRKNKNDFMKISKLPLMEKVGEIFILMCHSSLNKFF</sequence>
<dbReference type="Pfam" id="PF04516">
    <property type="entry name" value="CP2"/>
    <property type="match status" value="1"/>
</dbReference>
<dbReference type="GO" id="GO:0003677">
    <property type="term" value="F:DNA binding"/>
    <property type="evidence" value="ECO:0007669"/>
    <property type="project" value="UniProtKB-KW"/>
</dbReference>
<dbReference type="AlphaFoldDB" id="T1FZX8"/>
<organism evidence="4 5">
    <name type="scientific">Helobdella robusta</name>
    <name type="common">Californian leech</name>
    <dbReference type="NCBI Taxonomy" id="6412"/>
    <lineage>
        <taxon>Eukaryota</taxon>
        <taxon>Metazoa</taxon>
        <taxon>Spiralia</taxon>
        <taxon>Lophotrochozoa</taxon>
        <taxon>Annelida</taxon>
        <taxon>Clitellata</taxon>
        <taxon>Hirudinea</taxon>
        <taxon>Rhynchobdellida</taxon>
        <taxon>Glossiphoniidae</taxon>
        <taxon>Helobdella</taxon>
    </lineage>
</organism>